<reference evidence="2" key="1">
    <citation type="journal article" date="2022" name="Front. Genet.">
        <title>Chromosome-Scale Assembly of the Dendrobium nobile Genome Provides Insights Into the Molecular Mechanism of the Biosynthesis of the Medicinal Active Ingredient of Dendrobium.</title>
        <authorList>
            <person name="Xu Q."/>
            <person name="Niu S.-C."/>
            <person name="Li K.-L."/>
            <person name="Zheng P.-J."/>
            <person name="Zhang X.-J."/>
            <person name="Jia Y."/>
            <person name="Liu Y."/>
            <person name="Niu Y.-X."/>
            <person name="Yu L.-H."/>
            <person name="Chen D.-F."/>
            <person name="Zhang G.-Q."/>
        </authorList>
    </citation>
    <scope>NUCLEOTIDE SEQUENCE</scope>
    <source>
        <tissue evidence="2">Leaf</tissue>
    </source>
</reference>
<comment type="caution">
    <text evidence="2">The sequence shown here is derived from an EMBL/GenBank/DDBJ whole genome shotgun (WGS) entry which is preliminary data.</text>
</comment>
<dbReference type="AlphaFoldDB" id="A0A8T3A8Y3"/>
<accession>A0A8T3A8Y3</accession>
<evidence type="ECO:0000313" key="3">
    <source>
        <dbReference type="Proteomes" id="UP000829196"/>
    </source>
</evidence>
<evidence type="ECO:0000259" key="1">
    <source>
        <dbReference type="Pfam" id="PF14111"/>
    </source>
</evidence>
<sequence length="127" mass="14340">MDSSLPLSDFPPLSYDGGVSPWPQCNWKAIFASEDSSQNDLHLSHFPQEPEIIPFTGDKLTKGTEDWSHYLVGYSIGRRPYYEALLGAIKKTWNLKGSPQMLSLSDGFFLFRFACSEDLNMVWSKGV</sequence>
<dbReference type="InterPro" id="IPR025558">
    <property type="entry name" value="DUF4283"/>
</dbReference>
<dbReference type="EMBL" id="JAGYWB010000018">
    <property type="protein sequence ID" value="KAI0492474.1"/>
    <property type="molecule type" value="Genomic_DNA"/>
</dbReference>
<proteinExistence type="predicted"/>
<keyword evidence="3" id="KW-1185">Reference proteome</keyword>
<dbReference type="Proteomes" id="UP000829196">
    <property type="component" value="Unassembled WGS sequence"/>
</dbReference>
<name>A0A8T3A8Y3_DENNO</name>
<dbReference type="Pfam" id="PF14111">
    <property type="entry name" value="DUF4283"/>
    <property type="match status" value="1"/>
</dbReference>
<gene>
    <name evidence="2" type="ORF">KFK09_026747</name>
</gene>
<feature type="domain" description="DUF4283" evidence="1">
    <location>
        <begin position="64"/>
        <end position="126"/>
    </location>
</feature>
<evidence type="ECO:0000313" key="2">
    <source>
        <dbReference type="EMBL" id="KAI0492474.1"/>
    </source>
</evidence>
<protein>
    <recommendedName>
        <fullName evidence="1">DUF4283 domain-containing protein</fullName>
    </recommendedName>
</protein>
<organism evidence="2 3">
    <name type="scientific">Dendrobium nobile</name>
    <name type="common">Orchid</name>
    <dbReference type="NCBI Taxonomy" id="94219"/>
    <lineage>
        <taxon>Eukaryota</taxon>
        <taxon>Viridiplantae</taxon>
        <taxon>Streptophyta</taxon>
        <taxon>Embryophyta</taxon>
        <taxon>Tracheophyta</taxon>
        <taxon>Spermatophyta</taxon>
        <taxon>Magnoliopsida</taxon>
        <taxon>Liliopsida</taxon>
        <taxon>Asparagales</taxon>
        <taxon>Orchidaceae</taxon>
        <taxon>Epidendroideae</taxon>
        <taxon>Malaxideae</taxon>
        <taxon>Dendrobiinae</taxon>
        <taxon>Dendrobium</taxon>
    </lineage>
</organism>